<keyword evidence="1" id="KW-0812">Transmembrane</keyword>
<dbReference type="EMBL" id="QGKX02000996">
    <property type="protein sequence ID" value="KAF3555806.1"/>
    <property type="molecule type" value="Genomic_DNA"/>
</dbReference>
<gene>
    <name evidence="2" type="ORF">F2Q69_00014251</name>
</gene>
<evidence type="ECO:0000313" key="3">
    <source>
        <dbReference type="Proteomes" id="UP000712600"/>
    </source>
</evidence>
<evidence type="ECO:0000256" key="1">
    <source>
        <dbReference type="SAM" id="Phobius"/>
    </source>
</evidence>
<proteinExistence type="predicted"/>
<organism evidence="2 3">
    <name type="scientific">Brassica cretica</name>
    <name type="common">Mustard</name>
    <dbReference type="NCBI Taxonomy" id="69181"/>
    <lineage>
        <taxon>Eukaryota</taxon>
        <taxon>Viridiplantae</taxon>
        <taxon>Streptophyta</taxon>
        <taxon>Embryophyta</taxon>
        <taxon>Tracheophyta</taxon>
        <taxon>Spermatophyta</taxon>
        <taxon>Magnoliopsida</taxon>
        <taxon>eudicotyledons</taxon>
        <taxon>Gunneridae</taxon>
        <taxon>Pentapetalae</taxon>
        <taxon>rosids</taxon>
        <taxon>malvids</taxon>
        <taxon>Brassicales</taxon>
        <taxon>Brassicaceae</taxon>
        <taxon>Brassiceae</taxon>
        <taxon>Brassica</taxon>
    </lineage>
</organism>
<comment type="caution">
    <text evidence="2">The sequence shown here is derived from an EMBL/GenBank/DDBJ whole genome shotgun (WGS) entry which is preliminary data.</text>
</comment>
<name>A0A8S9QRW3_BRACR</name>
<keyword evidence="1" id="KW-0472">Membrane</keyword>
<dbReference type="Proteomes" id="UP000712600">
    <property type="component" value="Unassembled WGS sequence"/>
</dbReference>
<protein>
    <submittedName>
        <fullName evidence="2">Uncharacterized protein</fullName>
    </submittedName>
</protein>
<sequence>MRMRIRERMCMRIRERSHGTQLLAHVVSRPLTGILLTELFFLPNKTSWFGGMSGEDTN</sequence>
<dbReference type="AlphaFoldDB" id="A0A8S9QRW3"/>
<reference evidence="2" key="1">
    <citation type="submission" date="2019-12" db="EMBL/GenBank/DDBJ databases">
        <title>Genome sequencing and annotation of Brassica cretica.</title>
        <authorList>
            <person name="Studholme D.J."/>
            <person name="Sarris P."/>
        </authorList>
    </citation>
    <scope>NUCLEOTIDE SEQUENCE</scope>
    <source>
        <strain evidence="2">PFS-109/04</strain>
        <tissue evidence="2">Leaf</tissue>
    </source>
</reference>
<keyword evidence="1" id="KW-1133">Transmembrane helix</keyword>
<feature type="transmembrane region" description="Helical" evidence="1">
    <location>
        <begin position="21"/>
        <end position="42"/>
    </location>
</feature>
<accession>A0A8S9QRW3</accession>
<evidence type="ECO:0000313" key="2">
    <source>
        <dbReference type="EMBL" id="KAF3555806.1"/>
    </source>
</evidence>